<dbReference type="InterPro" id="IPR002347">
    <property type="entry name" value="SDR_fam"/>
</dbReference>
<keyword evidence="2" id="KW-0560">Oxidoreductase</keyword>
<comment type="caution">
    <text evidence="4">The sequence shown here is derived from an EMBL/GenBank/DDBJ whole genome shotgun (WGS) entry which is preliminary data.</text>
</comment>
<dbReference type="SUPFAM" id="SSF51735">
    <property type="entry name" value="NAD(P)-binding Rossmann-fold domains"/>
    <property type="match status" value="1"/>
</dbReference>
<dbReference type="PRINTS" id="PR00080">
    <property type="entry name" value="SDRFAMILY"/>
</dbReference>
<dbReference type="RefSeq" id="WP_342678797.1">
    <property type="nucleotide sequence ID" value="NZ_JBCGCU010000010.1"/>
</dbReference>
<protein>
    <submittedName>
        <fullName evidence="4">SDR family NAD(P)-dependent oxidoreductase</fullName>
    </submittedName>
</protein>
<dbReference type="PROSITE" id="PS00061">
    <property type="entry name" value="ADH_SHORT"/>
    <property type="match status" value="1"/>
</dbReference>
<organism evidence="4 5">
    <name type="scientific">Pseudoalteromonas qingdaonensis</name>
    <dbReference type="NCBI Taxonomy" id="3131913"/>
    <lineage>
        <taxon>Bacteria</taxon>
        <taxon>Pseudomonadati</taxon>
        <taxon>Pseudomonadota</taxon>
        <taxon>Gammaproteobacteria</taxon>
        <taxon>Alteromonadales</taxon>
        <taxon>Pseudoalteromonadaceae</taxon>
        <taxon>Pseudoalteromonas</taxon>
    </lineage>
</organism>
<dbReference type="EMBL" id="JBCGCU010000010">
    <property type="protein sequence ID" value="MEM0515824.1"/>
    <property type="molecule type" value="Genomic_DNA"/>
</dbReference>
<dbReference type="InterPro" id="IPR036291">
    <property type="entry name" value="NAD(P)-bd_dom_sf"/>
</dbReference>
<dbReference type="Gene3D" id="3.40.50.720">
    <property type="entry name" value="NAD(P)-binding Rossmann-like Domain"/>
    <property type="match status" value="1"/>
</dbReference>
<dbReference type="PANTHER" id="PTHR44196">
    <property type="entry name" value="DEHYDROGENASE/REDUCTASE SDR FAMILY MEMBER 7B"/>
    <property type="match status" value="1"/>
</dbReference>
<dbReference type="PANTHER" id="PTHR44196:SF1">
    <property type="entry name" value="DEHYDROGENASE_REDUCTASE SDR FAMILY MEMBER 7B"/>
    <property type="match status" value="1"/>
</dbReference>
<accession>A0ABU9MZP0</accession>
<proteinExistence type="inferred from homology"/>
<comment type="similarity">
    <text evidence="1 3">Belongs to the short-chain dehydrogenases/reductases (SDR) family.</text>
</comment>
<evidence type="ECO:0000313" key="4">
    <source>
        <dbReference type="EMBL" id="MEM0515824.1"/>
    </source>
</evidence>
<sequence length="235" mass="25618">MKILITGATSGIGERLALLYAKEHQVYACGRNAEALQGLGEHESIIPLRFDVTDLAQITAATAEIDDLDLVVLNAGVCEYIDDARHFDSALFERVIRGNLLSLGYCLEALLPKIKSGGQLAIVSSSVTYLPITRSEAYGAAKAGVTYLARTLAVDLPDIDVSVVHPGFVHTPLTAKNDFAMPMAISSEDAAKRIVRGLHKRQAEIHFPKRFTLILKALRVLPQSLWLRIAKGMVR</sequence>
<evidence type="ECO:0000256" key="2">
    <source>
        <dbReference type="ARBA" id="ARBA00023002"/>
    </source>
</evidence>
<dbReference type="PRINTS" id="PR00081">
    <property type="entry name" value="GDHRDH"/>
</dbReference>
<evidence type="ECO:0000256" key="1">
    <source>
        <dbReference type="ARBA" id="ARBA00006484"/>
    </source>
</evidence>
<name>A0ABU9MZP0_9GAMM</name>
<evidence type="ECO:0000256" key="3">
    <source>
        <dbReference type="RuleBase" id="RU000363"/>
    </source>
</evidence>
<dbReference type="InterPro" id="IPR020904">
    <property type="entry name" value="Sc_DH/Rdtase_CS"/>
</dbReference>
<evidence type="ECO:0000313" key="5">
    <source>
        <dbReference type="Proteomes" id="UP001447008"/>
    </source>
</evidence>
<reference evidence="4 5" key="1">
    <citation type="submission" date="2024-03" db="EMBL/GenBank/DDBJ databases">
        <title>Pseudoalteromonas qingdaonensis sp. nov., isolated from the intestines of marine benthic organisms.</title>
        <authorList>
            <person name="Lin X."/>
            <person name="Fang S."/>
            <person name="Hu X."/>
        </authorList>
    </citation>
    <scope>NUCLEOTIDE SEQUENCE [LARGE SCALE GENOMIC DNA]</scope>
    <source>
        <strain evidence="4 5">YIC-827</strain>
    </source>
</reference>
<gene>
    <name evidence="4" type="ORF">WCN91_10445</name>
</gene>
<keyword evidence="5" id="KW-1185">Reference proteome</keyword>
<dbReference type="Proteomes" id="UP001447008">
    <property type="component" value="Unassembled WGS sequence"/>
</dbReference>
<dbReference type="Pfam" id="PF00106">
    <property type="entry name" value="adh_short"/>
    <property type="match status" value="1"/>
</dbReference>